<dbReference type="SUPFAM" id="SSF82693">
    <property type="entry name" value="Multidrug efflux transporter AcrB pore domain, PN1, PN2, PC1 and PC2 subdomains"/>
    <property type="match status" value="3"/>
</dbReference>
<keyword evidence="4" id="KW-1185">Reference proteome</keyword>
<feature type="transmembrane region" description="Helical" evidence="2">
    <location>
        <begin position="459"/>
        <end position="482"/>
    </location>
</feature>
<dbReference type="Gene3D" id="3.30.70.1430">
    <property type="entry name" value="Multidrug efflux transporter AcrB pore domain"/>
    <property type="match status" value="2"/>
</dbReference>
<dbReference type="Pfam" id="PF00873">
    <property type="entry name" value="ACR_tran"/>
    <property type="match status" value="1"/>
</dbReference>
<feature type="transmembrane region" description="Helical" evidence="2">
    <location>
        <begin position="543"/>
        <end position="568"/>
    </location>
</feature>
<reference evidence="3 4" key="1">
    <citation type="submission" date="2019-02" db="EMBL/GenBank/DDBJ databases">
        <title>Deep-cultivation of Planctomycetes and their phenomic and genomic characterization uncovers novel biology.</title>
        <authorList>
            <person name="Wiegand S."/>
            <person name="Jogler M."/>
            <person name="Boedeker C."/>
            <person name="Pinto D."/>
            <person name="Vollmers J."/>
            <person name="Rivas-Marin E."/>
            <person name="Kohn T."/>
            <person name="Peeters S.H."/>
            <person name="Heuer A."/>
            <person name="Rast P."/>
            <person name="Oberbeckmann S."/>
            <person name="Bunk B."/>
            <person name="Jeske O."/>
            <person name="Meyerdierks A."/>
            <person name="Storesund J.E."/>
            <person name="Kallscheuer N."/>
            <person name="Luecker S."/>
            <person name="Lage O.M."/>
            <person name="Pohl T."/>
            <person name="Merkel B.J."/>
            <person name="Hornburger P."/>
            <person name="Mueller R.-W."/>
            <person name="Bruemmer F."/>
            <person name="Labrenz M."/>
            <person name="Spormann A.M."/>
            <person name="Op Den Camp H."/>
            <person name="Overmann J."/>
            <person name="Amann R."/>
            <person name="Jetten M.S.M."/>
            <person name="Mascher T."/>
            <person name="Medema M.H."/>
            <person name="Devos D.P."/>
            <person name="Kaster A.-K."/>
            <person name="Ovreas L."/>
            <person name="Rohde M."/>
            <person name="Galperin M.Y."/>
            <person name="Jogler C."/>
        </authorList>
    </citation>
    <scope>NUCLEOTIDE SEQUENCE [LARGE SCALE GENOMIC DNA]</scope>
    <source>
        <strain evidence="3 4">CA54</strain>
    </source>
</reference>
<comment type="caution">
    <text evidence="3">The sequence shown here is derived from an EMBL/GenBank/DDBJ whole genome shotgun (WGS) entry which is preliminary data.</text>
</comment>
<feature type="region of interest" description="Disordered" evidence="1">
    <location>
        <begin position="1063"/>
        <end position="1105"/>
    </location>
</feature>
<keyword evidence="2" id="KW-0812">Transmembrane</keyword>
<keyword evidence="2" id="KW-0472">Membrane</keyword>
<dbReference type="Gene3D" id="3.30.70.1440">
    <property type="entry name" value="Multidrug efflux transporter AcrB pore domain"/>
    <property type="match status" value="1"/>
</dbReference>
<dbReference type="Proteomes" id="UP000320735">
    <property type="component" value="Unassembled WGS sequence"/>
</dbReference>
<feature type="transmembrane region" description="Helical" evidence="2">
    <location>
        <begin position="502"/>
        <end position="522"/>
    </location>
</feature>
<feature type="transmembrane region" description="Helical" evidence="2">
    <location>
        <begin position="14"/>
        <end position="33"/>
    </location>
</feature>
<evidence type="ECO:0000313" key="4">
    <source>
        <dbReference type="Proteomes" id="UP000320735"/>
    </source>
</evidence>
<dbReference type="PANTHER" id="PTHR32063:SF33">
    <property type="entry name" value="RND SUPERFAMILY EFFLUX PUMP PERMEASE COMPONENT"/>
    <property type="match status" value="1"/>
</dbReference>
<evidence type="ECO:0000256" key="1">
    <source>
        <dbReference type="SAM" id="MobiDB-lite"/>
    </source>
</evidence>
<feature type="transmembrane region" description="Helical" evidence="2">
    <location>
        <begin position="431"/>
        <end position="452"/>
    </location>
</feature>
<accession>A0A5C6BNR4</accession>
<dbReference type="Gene3D" id="1.20.1640.10">
    <property type="entry name" value="Multidrug efflux transporter AcrB transmembrane domain"/>
    <property type="match status" value="2"/>
</dbReference>
<dbReference type="RefSeq" id="WP_146370465.1">
    <property type="nucleotide sequence ID" value="NZ_SJPP01000001.1"/>
</dbReference>
<evidence type="ECO:0000313" key="3">
    <source>
        <dbReference type="EMBL" id="TWU13081.1"/>
    </source>
</evidence>
<organism evidence="3 4">
    <name type="scientific">Symmachiella macrocystis</name>
    <dbReference type="NCBI Taxonomy" id="2527985"/>
    <lineage>
        <taxon>Bacteria</taxon>
        <taxon>Pseudomonadati</taxon>
        <taxon>Planctomycetota</taxon>
        <taxon>Planctomycetia</taxon>
        <taxon>Planctomycetales</taxon>
        <taxon>Planctomycetaceae</taxon>
        <taxon>Symmachiella</taxon>
    </lineage>
</organism>
<dbReference type="Gene3D" id="3.30.70.1320">
    <property type="entry name" value="Multidrug efflux transporter AcrB pore domain like"/>
    <property type="match status" value="1"/>
</dbReference>
<feature type="transmembrane region" description="Helical" evidence="2">
    <location>
        <begin position="387"/>
        <end position="411"/>
    </location>
</feature>
<evidence type="ECO:0000256" key="2">
    <source>
        <dbReference type="SAM" id="Phobius"/>
    </source>
</evidence>
<dbReference type="Gene3D" id="3.30.2090.10">
    <property type="entry name" value="Multidrug efflux transporter AcrB TolC docking domain, DN and DC subdomains"/>
    <property type="match status" value="2"/>
</dbReference>
<protein>
    <submittedName>
        <fullName evidence="3">Multidrug resistance protein MdtB</fullName>
    </submittedName>
</protein>
<dbReference type="EMBL" id="SJPP01000001">
    <property type="protein sequence ID" value="TWU13081.1"/>
    <property type="molecule type" value="Genomic_DNA"/>
</dbReference>
<dbReference type="PRINTS" id="PR00702">
    <property type="entry name" value="ACRIFLAVINRP"/>
</dbReference>
<feature type="transmembrane region" description="Helical" evidence="2">
    <location>
        <begin position="891"/>
        <end position="910"/>
    </location>
</feature>
<dbReference type="PANTHER" id="PTHR32063">
    <property type="match status" value="1"/>
</dbReference>
<feature type="transmembrane region" description="Helical" evidence="2">
    <location>
        <begin position="1020"/>
        <end position="1047"/>
    </location>
</feature>
<dbReference type="InterPro" id="IPR001036">
    <property type="entry name" value="Acrflvin-R"/>
</dbReference>
<sequence length="1105" mass="121271">MKSIIRWAVSNSPAMNTLMIGVLLMGSASLFMMRREVFPEFEMEVILITVPYPGASPDEVEEGICQKIEESVHSITGIKKKTAVARESFGYLILELESNIPDVQKTLAEVRSEIDRIPSFPELAEDPEIKQITFRQPAIRVGILGTADDSPDAALKLREVTEQVRRDLLQLPSVSQANIIGGKDYQIDIEISETALRKHGLSLGQVAEIVRRQNLELPGGSIKTDSQEVLLRGKNKQTIGEDIAKIPLVTQSGGVVLTIDDLGNVQDEFADMTAETVINGRPGLLISVDRTASEDLLAIVNEVKEYTARQEVPAGYELQTWRDRSVDVRDRMDLLTRNGLQGLALVFLVLALFLELRLAFWVALGIPIAILGASAVLLFTGHTLNMLTMFAFLLALGIVVDDAIVIGENIYAHRQLGKPLLQAAIDGTAEVVPAVVASVATTIIAFLPLMYVSGVMGKFIAVMPVAVIAMLVISLVESSFVLPCHLAHKRGMFLMVVEWLLYPFRPLAIIFGWMNRYCIRLLDWIIKRVYVPTLRKSVNNPAIVISGAIALMMICFGLIAGGIAPWSIFPKLDSNTIIAKVVYPDGTPSSITDEATQRMEEAIVKINQKYADQGMNLVDLTRRTVGSVSTDGPIGAGGQSTGSNVGEVTIELVPPEQRSIVSLDIVKEWREGCGEFPGAQSVSFRSPSMGPEGLPIEFRLLADESHFGSLEAAVEECKTQLRKYPGVADVADDSTPGKWEFQIKVKEDAQAMGVTVGDLAETVRNSYYGAEVMRLQRGRHEVKLMVRYPTEERRSLTNFNDIRVRTDDGTERPLTELADITVARSYGEINRIDQMRSITVTADMDEQLGNTSQTMAALRSDYMPELLAKYPGVYARYEGEAEQTQDSVTSMMQGFVVAVLGMFVLLTVQFRSYLQPLLILAIIPFGMIGAVIGHAFMGLPISLFSLFGLVALTGVVVNDSIVLVDFINSRLGDGLPLKAALLEAGERRFRPVLLTSVTTVAGLAPMLAETSFQAQILIPMAVSLCFGLMLATVLVLYLVPVFYLVYYKTTMWFESIMQHDDGLDDAPAPEPESPLRKPNFVNGNQESWPAGDEKPQVPDEPAVVK</sequence>
<dbReference type="OrthoDB" id="9806532at2"/>
<dbReference type="GO" id="GO:0005886">
    <property type="term" value="C:plasma membrane"/>
    <property type="evidence" value="ECO:0007669"/>
    <property type="project" value="TreeGrafter"/>
</dbReference>
<dbReference type="SUPFAM" id="SSF82866">
    <property type="entry name" value="Multidrug efflux transporter AcrB transmembrane domain"/>
    <property type="match status" value="2"/>
</dbReference>
<feature type="transmembrane region" description="Helical" evidence="2">
    <location>
        <begin position="360"/>
        <end position="380"/>
    </location>
</feature>
<dbReference type="GO" id="GO:0042910">
    <property type="term" value="F:xenobiotic transmembrane transporter activity"/>
    <property type="evidence" value="ECO:0007669"/>
    <property type="project" value="TreeGrafter"/>
</dbReference>
<dbReference type="SUPFAM" id="SSF82714">
    <property type="entry name" value="Multidrug efflux transporter AcrB TolC docking domain, DN and DC subdomains"/>
    <property type="match status" value="2"/>
</dbReference>
<keyword evidence="2" id="KW-1133">Transmembrane helix</keyword>
<feature type="transmembrane region" description="Helical" evidence="2">
    <location>
        <begin position="917"/>
        <end position="937"/>
    </location>
</feature>
<dbReference type="AlphaFoldDB" id="A0A5C6BNR4"/>
<name>A0A5C6BNR4_9PLAN</name>
<gene>
    <name evidence="3" type="primary">mdtB</name>
    <name evidence="3" type="ORF">CA54_19070</name>
</gene>
<proteinExistence type="predicted"/>
<dbReference type="InterPro" id="IPR027463">
    <property type="entry name" value="AcrB_DN_DC_subdom"/>
</dbReference>